<keyword evidence="2" id="KW-1185">Reference proteome</keyword>
<organism evidence="1 2">
    <name type="scientific">Galdieria sulphuraria</name>
    <name type="common">Red alga</name>
    <dbReference type="NCBI Taxonomy" id="130081"/>
    <lineage>
        <taxon>Eukaryota</taxon>
        <taxon>Rhodophyta</taxon>
        <taxon>Bangiophyceae</taxon>
        <taxon>Galdieriales</taxon>
        <taxon>Galdieriaceae</taxon>
        <taxon>Galdieria</taxon>
    </lineage>
</organism>
<dbReference type="EMBL" id="KB454498">
    <property type="protein sequence ID" value="EME30656.1"/>
    <property type="molecule type" value="Genomic_DNA"/>
</dbReference>
<dbReference type="Proteomes" id="UP000030680">
    <property type="component" value="Unassembled WGS sequence"/>
</dbReference>
<protein>
    <submittedName>
        <fullName evidence="1">Uncharacterized protein</fullName>
    </submittedName>
</protein>
<sequence>MLYSSSILFVNLFYVGNTFKTVICHTKSETSGLQRGHVHLNICASRRGRLECCSHESVSQLEDDNISRDETFVIPHEAFTFEGDLGEWTRAWEDHNFQPNNDGPLPHSLKGPSDNYSHAVSMEEFLANLSTLEPCEEEFVSYGDIFEPLDPEAIRRYQNLAQENGAYVVENMSNLLSPFRLVADNNETTKEAPDVIEWTDYHKLLDIFSLRKFYGWKYIYNAQGILLHKFACSFDIHSGDNMKYAFDIHCSTSEQRGYCQVTERVFLQSLVISPNLDAFSWIDSKQDETLCLFFGFVHESLTIIELEYEKHDTLRNICIWFGNDERNGLHSLDSLEMEALLGVWKGRGVTIQSSSFPCYSVTCESEWKSEPSNINNLTVRRNLPLKNAQSVDPCAKLNIQKGLKGERRAVHITDRQSL</sequence>
<accession>M2W4H9</accession>
<dbReference type="KEGG" id="gsl:Gasu_21140"/>
<dbReference type="Gramene" id="EME30656">
    <property type="protein sequence ID" value="EME30656"/>
    <property type="gene ID" value="Gasu_21140"/>
</dbReference>
<dbReference type="GeneID" id="17089372"/>
<reference evidence="2" key="1">
    <citation type="journal article" date="2013" name="Science">
        <title>Gene transfer from bacteria and archaea facilitated evolution of an extremophilic eukaryote.</title>
        <authorList>
            <person name="Schonknecht G."/>
            <person name="Chen W.H."/>
            <person name="Ternes C.M."/>
            <person name="Barbier G.G."/>
            <person name="Shrestha R.P."/>
            <person name="Stanke M."/>
            <person name="Brautigam A."/>
            <person name="Baker B.J."/>
            <person name="Banfield J.F."/>
            <person name="Garavito R.M."/>
            <person name="Carr K."/>
            <person name="Wilkerson C."/>
            <person name="Rensing S.A."/>
            <person name="Gagneul D."/>
            <person name="Dickenson N.E."/>
            <person name="Oesterhelt C."/>
            <person name="Lercher M.J."/>
            <person name="Weber A.P."/>
        </authorList>
    </citation>
    <scope>NUCLEOTIDE SEQUENCE [LARGE SCALE GENOMIC DNA]</scope>
    <source>
        <strain evidence="2">074W</strain>
    </source>
</reference>
<evidence type="ECO:0000313" key="2">
    <source>
        <dbReference type="Proteomes" id="UP000030680"/>
    </source>
</evidence>
<dbReference type="AlphaFoldDB" id="M2W4H9"/>
<evidence type="ECO:0000313" key="1">
    <source>
        <dbReference type="EMBL" id="EME30656.1"/>
    </source>
</evidence>
<dbReference type="OrthoDB" id="10347518at2759"/>
<dbReference type="RefSeq" id="XP_005707176.1">
    <property type="nucleotide sequence ID" value="XM_005707119.1"/>
</dbReference>
<name>M2W4H9_GALSU</name>
<gene>
    <name evidence="1" type="ORF">Gasu_21140</name>
</gene>
<proteinExistence type="predicted"/>